<proteinExistence type="predicted"/>
<feature type="region of interest" description="Disordered" evidence="1">
    <location>
        <begin position="34"/>
        <end position="66"/>
    </location>
</feature>
<evidence type="ECO:0000256" key="1">
    <source>
        <dbReference type="SAM" id="MobiDB-lite"/>
    </source>
</evidence>
<gene>
    <name evidence="2" type="ORF">METZ01_LOCUS504214</name>
</gene>
<accession>A0A383E4K5</accession>
<name>A0A383E4K5_9ZZZZ</name>
<feature type="compositionally biased region" description="Basic and acidic residues" evidence="1">
    <location>
        <begin position="53"/>
        <end position="66"/>
    </location>
</feature>
<evidence type="ECO:0000313" key="2">
    <source>
        <dbReference type="EMBL" id="SVE51360.1"/>
    </source>
</evidence>
<protein>
    <submittedName>
        <fullName evidence="2">Uncharacterized protein</fullName>
    </submittedName>
</protein>
<dbReference type="AlphaFoldDB" id="A0A383E4K5"/>
<dbReference type="EMBL" id="UINC01222535">
    <property type="protein sequence ID" value="SVE51360.1"/>
    <property type="molecule type" value="Genomic_DNA"/>
</dbReference>
<organism evidence="2">
    <name type="scientific">marine metagenome</name>
    <dbReference type="NCBI Taxonomy" id="408172"/>
    <lineage>
        <taxon>unclassified sequences</taxon>
        <taxon>metagenomes</taxon>
        <taxon>ecological metagenomes</taxon>
    </lineage>
</organism>
<reference evidence="2" key="1">
    <citation type="submission" date="2018-05" db="EMBL/GenBank/DDBJ databases">
        <authorList>
            <person name="Lanie J.A."/>
            <person name="Ng W.-L."/>
            <person name="Kazmierczak K.M."/>
            <person name="Andrzejewski T.M."/>
            <person name="Davidsen T.M."/>
            <person name="Wayne K.J."/>
            <person name="Tettelin H."/>
            <person name="Glass J.I."/>
            <person name="Rusch D."/>
            <person name="Podicherti R."/>
            <person name="Tsui H.-C.T."/>
            <person name="Winkler M.E."/>
        </authorList>
    </citation>
    <scope>NUCLEOTIDE SEQUENCE</scope>
</reference>
<sequence length="66" mass="7263">MTTREEALLFTIMKLVTNWRKRQMALRKFDEGQAAGLANSTEPDEVGSSPRAAPDENGGHSDADSR</sequence>